<dbReference type="Proteomes" id="UP001652581">
    <property type="component" value="Chromosome 9"/>
</dbReference>
<sequence length="209" mass="23860">MLRKFLLKQKSNMEKKQKSYLLEKKKKGLTQTQEAEEPGGLRAALSDRRRELSTAAWLAGCGGTSERLHETESSLHFQQSQIQSRRGQGKMPETKNRTIRIQQETPSSLLLLLQLLQLQQLTLLLKILPLLLLLTIPQLLLLLKVPQLLLLPKVLKMLHLQLDRWATDSQFRRHQPLGLSPLCAHPHLLLQNPTMNPLPHPTLTSVPLK</sequence>
<evidence type="ECO:0000313" key="3">
    <source>
        <dbReference type="RefSeq" id="XP_072824534.1"/>
    </source>
</evidence>
<feature type="region of interest" description="Disordered" evidence="1">
    <location>
        <begin position="24"/>
        <end position="44"/>
    </location>
</feature>
<dbReference type="GeneID" id="140698327"/>
<name>A0ABM5DUG0_VICPA</name>
<organism evidence="2 3">
    <name type="scientific">Vicugna pacos</name>
    <name type="common">Alpaca</name>
    <name type="synonym">Lama pacos</name>
    <dbReference type="NCBI Taxonomy" id="30538"/>
    <lineage>
        <taxon>Eukaryota</taxon>
        <taxon>Metazoa</taxon>
        <taxon>Chordata</taxon>
        <taxon>Craniata</taxon>
        <taxon>Vertebrata</taxon>
        <taxon>Euteleostomi</taxon>
        <taxon>Mammalia</taxon>
        <taxon>Eutheria</taxon>
        <taxon>Laurasiatheria</taxon>
        <taxon>Artiodactyla</taxon>
        <taxon>Tylopoda</taxon>
        <taxon>Camelidae</taxon>
        <taxon>Vicugna</taxon>
    </lineage>
</organism>
<gene>
    <name evidence="3" type="primary">LOC140698327</name>
</gene>
<proteinExistence type="predicted"/>
<dbReference type="RefSeq" id="XP_072824534.1">
    <property type="nucleotide sequence ID" value="XM_072968433.1"/>
</dbReference>
<accession>A0ABM5DUG0</accession>
<evidence type="ECO:0000313" key="2">
    <source>
        <dbReference type="Proteomes" id="UP001652581"/>
    </source>
</evidence>
<evidence type="ECO:0000256" key="1">
    <source>
        <dbReference type="SAM" id="MobiDB-lite"/>
    </source>
</evidence>
<protein>
    <submittedName>
        <fullName evidence="3">Uncharacterized protein</fullName>
    </submittedName>
</protein>
<keyword evidence="2" id="KW-1185">Reference proteome</keyword>
<reference evidence="3" key="1">
    <citation type="submission" date="2025-08" db="UniProtKB">
        <authorList>
            <consortium name="RefSeq"/>
        </authorList>
    </citation>
    <scope>IDENTIFICATION</scope>
</reference>